<dbReference type="CDD" id="cd00833">
    <property type="entry name" value="PKS"/>
    <property type="match status" value="1"/>
</dbReference>
<evidence type="ECO:0000256" key="2">
    <source>
        <dbReference type="ARBA" id="ARBA00022553"/>
    </source>
</evidence>
<evidence type="ECO:0000256" key="1">
    <source>
        <dbReference type="ARBA" id="ARBA00022450"/>
    </source>
</evidence>
<dbReference type="PROSITE" id="PS52004">
    <property type="entry name" value="KS3_2"/>
    <property type="match status" value="1"/>
</dbReference>
<dbReference type="PANTHER" id="PTHR43775">
    <property type="entry name" value="FATTY ACID SYNTHASE"/>
    <property type="match status" value="1"/>
</dbReference>
<reference evidence="7" key="1">
    <citation type="journal article" date="2017" name="J. Eukaryot. Microbiol.">
        <title>Role of Modular Polyketide Synthases in the Production of Polyether Ladder Compounds in Ciguatoxin-producing Gambierdiscus polynesiensis and G.excentricus (Dinophyceae).</title>
        <authorList>
            <person name="Kohli G.S."/>
            <person name="Campbell K."/>
            <person name="John U."/>
            <person name="Smith K.F."/>
            <person name="Fraga S."/>
            <person name="Rhodes L.L."/>
            <person name="Murray S.A."/>
        </authorList>
    </citation>
    <scope>NUCLEOTIDE SEQUENCE</scope>
    <source>
        <strain evidence="7">Contig_15953</strain>
    </source>
</reference>
<evidence type="ECO:0000259" key="6">
    <source>
        <dbReference type="PROSITE" id="PS52004"/>
    </source>
</evidence>
<feature type="domain" description="Ketosynthase family 3 (KS3)" evidence="6">
    <location>
        <begin position="409"/>
        <end position="834"/>
    </location>
</feature>
<dbReference type="InterPro" id="IPR014030">
    <property type="entry name" value="Ketoacyl_synth_N"/>
</dbReference>
<accession>A0A1S6K838</accession>
<dbReference type="NCBIfam" id="TIGR04556">
    <property type="entry name" value="PKS_assoc"/>
    <property type="match status" value="1"/>
</dbReference>
<keyword evidence="3 4" id="KW-0808">Transferase</keyword>
<organism evidence="7">
    <name type="scientific">Gambierdiscus polynesiensis</name>
    <dbReference type="NCBI Taxonomy" id="439318"/>
    <lineage>
        <taxon>Eukaryota</taxon>
        <taxon>Sar</taxon>
        <taxon>Alveolata</taxon>
        <taxon>Dinophyceae</taxon>
        <taxon>Gonyaulacales</taxon>
        <taxon>Pyrocystaceae</taxon>
        <taxon>Gambierdiscus</taxon>
    </lineage>
</organism>
<dbReference type="InterPro" id="IPR018201">
    <property type="entry name" value="Ketoacyl_synth_AS"/>
</dbReference>
<feature type="compositionally biased region" description="Polar residues" evidence="5">
    <location>
        <begin position="19"/>
        <end position="36"/>
    </location>
</feature>
<evidence type="ECO:0000313" key="7">
    <source>
        <dbReference type="EMBL" id="AQS99228.1"/>
    </source>
</evidence>
<dbReference type="InterPro" id="IPR050091">
    <property type="entry name" value="PKS_NRPS_Biosynth_Enz"/>
</dbReference>
<evidence type="ECO:0000256" key="4">
    <source>
        <dbReference type="RuleBase" id="RU003694"/>
    </source>
</evidence>
<dbReference type="GO" id="GO:0004312">
    <property type="term" value="F:fatty acid synthase activity"/>
    <property type="evidence" value="ECO:0007669"/>
    <property type="project" value="TreeGrafter"/>
</dbReference>
<dbReference type="InterPro" id="IPR030834">
    <property type="entry name" value="PKS_assoc_dom"/>
</dbReference>
<evidence type="ECO:0000256" key="3">
    <source>
        <dbReference type="ARBA" id="ARBA00022679"/>
    </source>
</evidence>
<evidence type="ECO:0000256" key="5">
    <source>
        <dbReference type="SAM" id="MobiDB-lite"/>
    </source>
</evidence>
<dbReference type="GO" id="GO:0006633">
    <property type="term" value="P:fatty acid biosynthetic process"/>
    <property type="evidence" value="ECO:0007669"/>
    <property type="project" value="InterPro"/>
</dbReference>
<dbReference type="GO" id="GO:0004315">
    <property type="term" value="F:3-oxoacyl-[acyl-carrier-protein] synthase activity"/>
    <property type="evidence" value="ECO:0007669"/>
    <property type="project" value="InterPro"/>
</dbReference>
<dbReference type="Pfam" id="PF02801">
    <property type="entry name" value="Ketoacyl-synt_C"/>
    <property type="match status" value="1"/>
</dbReference>
<sequence>MRAVCGHSTEPPVHGADSPPTTLGSGAMATDSSRWLPSTGEAPAPDGYHVGALVTLSGLKRGARLIPGTESLPGSALQSPTSVDFNATLAQLVEYHAEQKRWLLVTMQGVLLMASSKNFRLAVSSELGECDIVMGPTSAPRHIAARLAQVLLDKGYANATVVLSAEERQEVIELARNLEQGGHFTRLAKGSEEGYLGRGGRGKTIMLDLQAKETPRAARESSALAQLDGNIAVLSSMLSGYAVEHMGFLIHSRTPLLMQRTMGGAEDEAKYPLKAPTQQEANNFLGIMQRRRICVLHFMGPSGGTVKLLPLLPGGGCEADNEDEEAEEEEDEGAIERPKEVRLAAKPGNLLVFLCDQYEFSYTSKGDSVVLQAWFLDNPPDFVIAGPVSGNMEAIASVAQGPPLPRGGTETVSLVGAGYRNPGHSDSADKYWMCTRNCGGDGMLQIPFTRYDLEFYAEWRLDRQSALNMGKMYCRHQGHLEGIELFDGSFFNISAAESGGMDPEQRLTLETGWCALYDAGFDRMKLQRSGGHIGVFVGVSGSDWHWVPLPPNVSAGMGATEAVIAGRVTFALNIKGPAQIINTACSASLVSMHSGKLHLLFPHDRMEAVLTTGISINTTPHVFMGNCFTNALSFMGRSFSFDKSADGFGRSEGTSASCFKLTPFNTDEVYGILAGSQANHDGRSASLTAPNGPAQERCIRSVLAETKLEPPEIDCFECHGTGTSLGDPIEVGAFKRLYNRKPRLNPVLATTSKTNLGHTEGGAGIAGFLKCILMCMHTECCPNIHGRELNPHLDNEGFPCYFTTEGATMTADSCYAGVSSFGVSGTNGHCLGYSKNTLTSRGTAQQDYNKTMVGKIKDAVPNILTDSKDWKNWVNLGKPHFERPGQEYEVEALRDGSVTWRPLERRALRKSEGPFFIRGSFTSWTMDQMMVDSSVIGLHYFELEMGDTGQETFQIIYNLDENMAFYPAEENCRRKTVPILGPDTPPSNDNAWLIKGTPGTYYKVEFFVFEQGARQTITWMAVKD</sequence>
<feature type="region of interest" description="Disordered" evidence="5">
    <location>
        <begin position="1"/>
        <end position="42"/>
    </location>
</feature>
<keyword evidence="1" id="KW-0596">Phosphopantetheine</keyword>
<keyword evidence="2" id="KW-0597">Phosphoprotein</keyword>
<dbReference type="Pfam" id="PF00109">
    <property type="entry name" value="ketoacyl-synt"/>
    <property type="match status" value="1"/>
</dbReference>
<dbReference type="EMBL" id="KX395810">
    <property type="protein sequence ID" value="AQS99228.1"/>
    <property type="molecule type" value="Transcribed_RNA"/>
</dbReference>
<dbReference type="PANTHER" id="PTHR43775:SF37">
    <property type="entry name" value="SI:DKEY-61P9.11"/>
    <property type="match status" value="1"/>
</dbReference>
<dbReference type="InterPro" id="IPR020841">
    <property type="entry name" value="PKS_Beta-ketoAc_synthase_dom"/>
</dbReference>
<proteinExistence type="inferred from homology"/>
<dbReference type="SUPFAM" id="SSF53901">
    <property type="entry name" value="Thiolase-like"/>
    <property type="match status" value="1"/>
</dbReference>
<name>A0A1S6K838_9DINO</name>
<dbReference type="AlphaFoldDB" id="A0A1S6K838"/>
<protein>
    <submittedName>
        <fullName evidence="7">Type I polyketide synthase</fullName>
    </submittedName>
</protein>
<dbReference type="Gene3D" id="3.40.47.10">
    <property type="match status" value="1"/>
</dbReference>
<dbReference type="InterPro" id="IPR014031">
    <property type="entry name" value="Ketoacyl_synth_C"/>
</dbReference>
<dbReference type="InterPro" id="IPR016039">
    <property type="entry name" value="Thiolase-like"/>
</dbReference>
<dbReference type="SMART" id="SM00825">
    <property type="entry name" value="PKS_KS"/>
    <property type="match status" value="1"/>
</dbReference>
<dbReference type="PROSITE" id="PS00606">
    <property type="entry name" value="KS3_1"/>
    <property type="match status" value="1"/>
</dbReference>
<comment type="similarity">
    <text evidence="4">Belongs to the thiolase-like superfamily. Beta-ketoacyl-ACP synthases family.</text>
</comment>